<reference evidence="2 3" key="1">
    <citation type="journal article" date="2012" name="Proc. Natl. Acad. Sci. U.S.A.">
        <title>Comparative genomics of Ceriporiopsis subvermispora and Phanerochaete chrysosporium provide insight into selective ligninolysis.</title>
        <authorList>
            <person name="Fernandez-Fueyo E."/>
            <person name="Ruiz-Duenas F.J."/>
            <person name="Ferreira P."/>
            <person name="Floudas D."/>
            <person name="Hibbett D.S."/>
            <person name="Canessa P."/>
            <person name="Larrondo L.F."/>
            <person name="James T.Y."/>
            <person name="Seelenfreund D."/>
            <person name="Lobos S."/>
            <person name="Polanco R."/>
            <person name="Tello M."/>
            <person name="Honda Y."/>
            <person name="Watanabe T."/>
            <person name="Watanabe T."/>
            <person name="Ryu J.S."/>
            <person name="Kubicek C.P."/>
            <person name="Schmoll M."/>
            <person name="Gaskell J."/>
            <person name="Hammel K.E."/>
            <person name="St John F.J."/>
            <person name="Vanden Wymelenberg A."/>
            <person name="Sabat G."/>
            <person name="Splinter BonDurant S."/>
            <person name="Syed K."/>
            <person name="Yadav J.S."/>
            <person name="Doddapaneni H."/>
            <person name="Subramanian V."/>
            <person name="Lavin J.L."/>
            <person name="Oguiza J.A."/>
            <person name="Perez G."/>
            <person name="Pisabarro A.G."/>
            <person name="Ramirez L."/>
            <person name="Santoyo F."/>
            <person name="Master E."/>
            <person name="Coutinho P.M."/>
            <person name="Henrissat B."/>
            <person name="Lombard V."/>
            <person name="Magnuson J.K."/>
            <person name="Kuees U."/>
            <person name="Hori C."/>
            <person name="Igarashi K."/>
            <person name="Samejima M."/>
            <person name="Held B.W."/>
            <person name="Barry K.W."/>
            <person name="LaButti K.M."/>
            <person name="Lapidus A."/>
            <person name="Lindquist E.A."/>
            <person name="Lucas S.M."/>
            <person name="Riley R."/>
            <person name="Salamov A.A."/>
            <person name="Hoffmeister D."/>
            <person name="Schwenk D."/>
            <person name="Hadar Y."/>
            <person name="Yarden O."/>
            <person name="de Vries R.P."/>
            <person name="Wiebenga A."/>
            <person name="Stenlid J."/>
            <person name="Eastwood D."/>
            <person name="Grigoriev I.V."/>
            <person name="Berka R.M."/>
            <person name="Blanchette R.A."/>
            <person name="Kersten P."/>
            <person name="Martinez A.T."/>
            <person name="Vicuna R."/>
            <person name="Cullen D."/>
        </authorList>
    </citation>
    <scope>NUCLEOTIDE SEQUENCE [LARGE SCALE GENOMIC DNA]</scope>
    <source>
        <strain evidence="2 3">B</strain>
    </source>
</reference>
<sequence>MSQKWAYDGIQALSIRSKQAMISDTHSFLYLGTYDNLNIKKLVFEQRLDHQTTFDSGTAATIIIIKDSETLVPDPEARRQQRLTGSQNSITLQEIVELEQVSAPYLKTWAIFYMLNALRNAPDFQFEDYMHKDSDVFNAPSPVMQLSTGPESATCQYVLDTMHIDEASYEGNDRVFKDIWHQLGLDTPEKQQHLGHDCVIPWVGDQLTVSRIRGLQVFRCQDLNAFDRLEHLETQPGWLHLQMALENSLHTQYFGTRAGLGLIHAAELLNRKGVHTPSVQGTFHHTIQELLEHVAEARFRDLWCTVSGVPSLADLRSKTPTQLHEIAVYIVN</sequence>
<accession>M2PWP2</accession>
<dbReference type="Proteomes" id="UP000016930">
    <property type="component" value="Unassembled WGS sequence"/>
</dbReference>
<proteinExistence type="predicted"/>
<dbReference type="InterPro" id="IPR046496">
    <property type="entry name" value="DUF6589"/>
</dbReference>
<keyword evidence="3" id="KW-1185">Reference proteome</keyword>
<dbReference type="HOGENOM" id="CLU_007061_0_0_1"/>
<evidence type="ECO:0000313" key="3">
    <source>
        <dbReference type="Proteomes" id="UP000016930"/>
    </source>
</evidence>
<dbReference type="EMBL" id="KB445791">
    <property type="protein sequence ID" value="EMD41249.1"/>
    <property type="molecule type" value="Genomic_DNA"/>
</dbReference>
<feature type="domain" description="DUF6589" evidence="1">
    <location>
        <begin position="87"/>
        <end position="331"/>
    </location>
</feature>
<evidence type="ECO:0000313" key="2">
    <source>
        <dbReference type="EMBL" id="EMD41249.1"/>
    </source>
</evidence>
<dbReference type="Pfam" id="PF20231">
    <property type="entry name" value="DUF6589"/>
    <property type="match status" value="1"/>
</dbReference>
<gene>
    <name evidence="2" type="ORF">CERSUDRAFT_42934</name>
</gene>
<name>M2PWP2_CERS8</name>
<evidence type="ECO:0000259" key="1">
    <source>
        <dbReference type="Pfam" id="PF20231"/>
    </source>
</evidence>
<dbReference type="OrthoDB" id="2742682at2759"/>
<protein>
    <recommendedName>
        <fullName evidence="1">DUF6589 domain-containing protein</fullName>
    </recommendedName>
</protein>
<organism evidence="2 3">
    <name type="scientific">Ceriporiopsis subvermispora (strain B)</name>
    <name type="common">White-rot fungus</name>
    <name type="synonym">Gelatoporia subvermispora</name>
    <dbReference type="NCBI Taxonomy" id="914234"/>
    <lineage>
        <taxon>Eukaryota</taxon>
        <taxon>Fungi</taxon>
        <taxon>Dikarya</taxon>
        <taxon>Basidiomycota</taxon>
        <taxon>Agaricomycotina</taxon>
        <taxon>Agaricomycetes</taxon>
        <taxon>Polyporales</taxon>
        <taxon>Gelatoporiaceae</taxon>
        <taxon>Gelatoporia</taxon>
    </lineage>
</organism>
<dbReference type="STRING" id="914234.M2PWP2"/>
<dbReference type="AlphaFoldDB" id="M2PWP2"/>